<dbReference type="SUPFAM" id="SSF57783">
    <property type="entry name" value="Zinc beta-ribbon"/>
    <property type="match status" value="1"/>
</dbReference>
<dbReference type="EMBL" id="RCSS01000523">
    <property type="protein sequence ID" value="RVD91436.1"/>
    <property type="molecule type" value="Genomic_DNA"/>
</dbReference>
<dbReference type="GO" id="GO:0003899">
    <property type="term" value="F:DNA-directed RNA polymerase activity"/>
    <property type="evidence" value="ECO:0007669"/>
    <property type="project" value="InterPro"/>
</dbReference>
<dbReference type="Pfam" id="PF02150">
    <property type="entry name" value="Zn_ribbon_RPB9"/>
    <property type="match status" value="1"/>
</dbReference>
<feature type="binding site" evidence="5">
    <location>
        <position position="68"/>
    </location>
    <ligand>
        <name>Zn(2+)</name>
        <dbReference type="ChEBI" id="CHEBI:29105"/>
        <label>2</label>
    </ligand>
</feature>
<dbReference type="GO" id="GO:0000428">
    <property type="term" value="C:DNA-directed RNA polymerase complex"/>
    <property type="evidence" value="ECO:0007669"/>
    <property type="project" value="UniProtKB-KW"/>
</dbReference>
<evidence type="ECO:0000256" key="4">
    <source>
        <dbReference type="PIRNR" id="PIRNR005586"/>
    </source>
</evidence>
<comment type="subcellular location">
    <subcellularLocation>
        <location evidence="4">Nucleus</location>
    </subcellularLocation>
</comment>
<gene>
    <name evidence="9" type="ORF">TUBRATIS_21160</name>
</gene>
<feature type="domain" description="TFIIS-type" evidence="8">
    <location>
        <begin position="60"/>
        <end position="103"/>
    </location>
</feature>
<dbReference type="OrthoDB" id="282152at2759"/>
<feature type="binding site" evidence="5">
    <location>
        <position position="95"/>
    </location>
    <ligand>
        <name>Zn(2+)</name>
        <dbReference type="ChEBI" id="CHEBI:29105"/>
        <label>2</label>
    </ligand>
</feature>
<comment type="similarity">
    <text evidence="4 7">Belongs to the archaeal rpoM/eukaryotic RPA12/RPB9/RPC11 RNA polymerase family.</text>
</comment>
<dbReference type="Gene3D" id="2.20.25.10">
    <property type="match status" value="1"/>
</dbReference>
<dbReference type="SMART" id="SM00440">
    <property type="entry name" value="ZnF_C2C2"/>
    <property type="match status" value="1"/>
</dbReference>
<feature type="binding site" evidence="5">
    <location>
        <position position="27"/>
    </location>
    <ligand>
        <name>Zn(2+)</name>
        <dbReference type="ChEBI" id="CHEBI:29105"/>
        <label>1</label>
    </ligand>
</feature>
<feature type="binding site" evidence="5">
    <location>
        <position position="4"/>
    </location>
    <ligand>
        <name>Zn(2+)</name>
        <dbReference type="ChEBI" id="CHEBI:29105"/>
        <label>1</label>
    </ligand>
</feature>
<dbReference type="GO" id="GO:0005634">
    <property type="term" value="C:nucleus"/>
    <property type="evidence" value="ECO:0007669"/>
    <property type="project" value="UniProtKB-SubCell"/>
</dbReference>
<keyword evidence="1 5" id="KW-0479">Metal-binding</keyword>
<evidence type="ECO:0000313" key="10">
    <source>
        <dbReference type="Proteomes" id="UP000282876"/>
    </source>
</evidence>
<evidence type="ECO:0000259" key="8">
    <source>
        <dbReference type="PROSITE" id="PS51133"/>
    </source>
</evidence>
<evidence type="ECO:0000256" key="5">
    <source>
        <dbReference type="PIRSR" id="PIRSR005586-1"/>
    </source>
</evidence>
<evidence type="ECO:0000256" key="7">
    <source>
        <dbReference type="RuleBase" id="RU003474"/>
    </source>
</evidence>
<keyword evidence="4 7" id="KW-0240">DNA-directed RNA polymerase</keyword>
<feature type="binding site" evidence="5">
    <location>
        <position position="7"/>
    </location>
    <ligand>
        <name>Zn(2+)</name>
        <dbReference type="ChEBI" id="CHEBI:29105"/>
        <label>1</label>
    </ligand>
</feature>
<feature type="binding site" evidence="5">
    <location>
        <position position="70"/>
    </location>
    <ligand>
        <name>Zn(2+)</name>
        <dbReference type="ChEBI" id="CHEBI:29105"/>
        <label>2</label>
    </ligand>
</feature>
<reference evidence="9 10" key="1">
    <citation type="submission" date="2018-10" db="EMBL/GenBank/DDBJ databases">
        <title>Draft genome sequence of the microsporidian Tubulinosema ratisbonensis.</title>
        <authorList>
            <person name="Polonais V."/>
            <person name="Peyretaillade E."/>
            <person name="Niehus S."/>
            <person name="Wawrzyniak I."/>
            <person name="Franchet A."/>
            <person name="Gaspin C."/>
            <person name="Reichstadt M."/>
            <person name="Belser C."/>
            <person name="Labadie K."/>
            <person name="Delbac F."/>
            <person name="Ferrandon D."/>
        </authorList>
    </citation>
    <scope>NUCLEOTIDE SEQUENCE [LARGE SCALE GENOMIC DNA]</scope>
    <source>
        <strain evidence="9 10">Franzen</strain>
    </source>
</reference>
<evidence type="ECO:0000256" key="1">
    <source>
        <dbReference type="ARBA" id="ARBA00022723"/>
    </source>
</evidence>
<name>A0A437AK70_9MICR</name>
<dbReference type="InterPro" id="IPR001529">
    <property type="entry name" value="Zn_ribbon_RPB9"/>
</dbReference>
<dbReference type="PIRSF" id="PIRSF005586">
    <property type="entry name" value="RNApol_RpoM"/>
    <property type="match status" value="1"/>
</dbReference>
<dbReference type="Proteomes" id="UP000282876">
    <property type="component" value="Unassembled WGS sequence"/>
</dbReference>
<dbReference type="InterPro" id="IPR012164">
    <property type="entry name" value="Rpa12/Rpb9/Rpc10/TFS"/>
</dbReference>
<comment type="function">
    <text evidence="4">DNA-dependent RNA polymerase catalyzes the transcription of DNA into RNA using the four ribonucleoside triphosphates as substrates.</text>
</comment>
<dbReference type="InterPro" id="IPR001222">
    <property type="entry name" value="Znf_TFIIS"/>
</dbReference>
<evidence type="ECO:0000256" key="6">
    <source>
        <dbReference type="PIRSR" id="PIRSR005586-2"/>
    </source>
</evidence>
<dbReference type="VEuPathDB" id="MicrosporidiaDB:TUBRATIS_21160"/>
<dbReference type="GO" id="GO:0008270">
    <property type="term" value="F:zinc ion binding"/>
    <property type="evidence" value="ECO:0007669"/>
    <property type="project" value="UniProtKB-KW"/>
</dbReference>
<keyword evidence="2 6" id="KW-0863">Zinc-finger</keyword>
<dbReference type="PANTHER" id="PTHR11239">
    <property type="entry name" value="DNA-DIRECTED RNA POLYMERASE"/>
    <property type="match status" value="1"/>
</dbReference>
<dbReference type="PROSITE" id="PS51133">
    <property type="entry name" value="ZF_TFIIS_2"/>
    <property type="match status" value="1"/>
</dbReference>
<proteinExistence type="inferred from homology"/>
<evidence type="ECO:0000256" key="2">
    <source>
        <dbReference type="ARBA" id="ARBA00022771"/>
    </source>
</evidence>
<evidence type="ECO:0000313" key="9">
    <source>
        <dbReference type="EMBL" id="RVD91436.1"/>
    </source>
</evidence>
<evidence type="ECO:0000256" key="3">
    <source>
        <dbReference type="ARBA" id="ARBA00022833"/>
    </source>
</evidence>
<comment type="caution">
    <text evidence="9">The sequence shown here is derived from an EMBL/GenBank/DDBJ whole genome shotgun (WGS) entry which is preliminary data.</text>
</comment>
<feature type="binding site" evidence="5">
    <location>
        <position position="24"/>
    </location>
    <ligand>
        <name>Zn(2+)</name>
        <dbReference type="ChEBI" id="CHEBI:29105"/>
        <label>1</label>
    </ligand>
</feature>
<feature type="zinc finger region" description="C4-type" evidence="6">
    <location>
        <begin position="4"/>
        <end position="27"/>
    </location>
</feature>
<accession>A0A437AK70</accession>
<keyword evidence="4 7" id="KW-0804">Transcription</keyword>
<dbReference type="AlphaFoldDB" id="A0A437AK70"/>
<feature type="binding site" evidence="5">
    <location>
        <position position="98"/>
    </location>
    <ligand>
        <name>Zn(2+)</name>
        <dbReference type="ChEBI" id="CHEBI:29105"/>
        <label>2</label>
    </ligand>
</feature>
<keyword evidence="4" id="KW-0539">Nucleus</keyword>
<dbReference type="STRING" id="291195.A0A437AK70"/>
<dbReference type="GO" id="GO:0006351">
    <property type="term" value="P:DNA-templated transcription"/>
    <property type="evidence" value="ECO:0007669"/>
    <property type="project" value="InterPro"/>
</dbReference>
<keyword evidence="3 5" id="KW-0862">Zinc</keyword>
<dbReference type="PANTHER" id="PTHR11239:SF12">
    <property type="entry name" value="DNA-DIRECTED RNA POLYMERASE III SUBUNIT RPC10"/>
    <property type="match status" value="1"/>
</dbReference>
<organism evidence="9 10">
    <name type="scientific">Tubulinosema ratisbonensis</name>
    <dbReference type="NCBI Taxonomy" id="291195"/>
    <lineage>
        <taxon>Eukaryota</taxon>
        <taxon>Fungi</taxon>
        <taxon>Fungi incertae sedis</taxon>
        <taxon>Microsporidia</taxon>
        <taxon>Tubulinosematoidea</taxon>
        <taxon>Tubulinosematidae</taxon>
        <taxon>Tubulinosema</taxon>
    </lineage>
</organism>
<dbReference type="Pfam" id="PF01096">
    <property type="entry name" value="Zn_ribbon_TFIIS"/>
    <property type="match status" value="1"/>
</dbReference>
<dbReference type="GO" id="GO:0003676">
    <property type="term" value="F:nucleic acid binding"/>
    <property type="evidence" value="ECO:0007669"/>
    <property type="project" value="InterPro"/>
</dbReference>
<protein>
    <recommendedName>
        <fullName evidence="4">DNA-directed RNA polymerase subunit</fullName>
    </recommendedName>
</protein>
<keyword evidence="10" id="KW-1185">Reference proteome</keyword>
<sequence length="104" mass="12602">MHFCPDCDNMLVMEKIDLTYSYCCNTCSYKKELVIALKHTVEYQPREEDKIWYEEDENKNLDYCEKLCECGETRVSFFQMQTRSADEPMTIFYKCVKCKNTWRE</sequence>